<protein>
    <submittedName>
        <fullName evidence="2">Helitron helicase-like protein</fullName>
    </submittedName>
</protein>
<keyword evidence="2" id="KW-0378">Hydrolase</keyword>
<gene>
    <name evidence="2" type="ORF">PHPALM_9474</name>
</gene>
<accession>A0A2P4Y780</accession>
<dbReference type="EMBL" id="NCKW01005050">
    <property type="protein sequence ID" value="POM73660.1"/>
    <property type="molecule type" value="Genomic_DNA"/>
</dbReference>
<dbReference type="Proteomes" id="UP000237271">
    <property type="component" value="Unassembled WGS sequence"/>
</dbReference>
<evidence type="ECO:0000256" key="1">
    <source>
        <dbReference type="SAM" id="MobiDB-lite"/>
    </source>
</evidence>
<name>A0A2P4Y780_9STRA</name>
<keyword evidence="3" id="KW-1185">Reference proteome</keyword>
<reference evidence="2 3" key="1">
    <citation type="journal article" date="2017" name="Genome Biol. Evol.">
        <title>Phytophthora megakarya and P. palmivora, closely related causal agents of cacao black pod rot, underwent increases in genome sizes and gene numbers by different mechanisms.</title>
        <authorList>
            <person name="Ali S.S."/>
            <person name="Shao J."/>
            <person name="Lary D.J."/>
            <person name="Kronmiller B."/>
            <person name="Shen D."/>
            <person name="Strem M.D."/>
            <person name="Amoako-Attah I."/>
            <person name="Akrofi A.Y."/>
            <person name="Begoude B.A."/>
            <person name="Ten Hoopen G.M."/>
            <person name="Coulibaly K."/>
            <person name="Kebe B.I."/>
            <person name="Melnick R.L."/>
            <person name="Guiltinan M.J."/>
            <person name="Tyler B.M."/>
            <person name="Meinhardt L.W."/>
            <person name="Bailey B.A."/>
        </authorList>
    </citation>
    <scope>NUCLEOTIDE SEQUENCE [LARGE SCALE GENOMIC DNA]</scope>
    <source>
        <strain evidence="3">sbr112.9</strain>
    </source>
</reference>
<dbReference type="AlphaFoldDB" id="A0A2P4Y780"/>
<dbReference type="GO" id="GO:0004386">
    <property type="term" value="F:helicase activity"/>
    <property type="evidence" value="ECO:0007669"/>
    <property type="project" value="UniProtKB-KW"/>
</dbReference>
<evidence type="ECO:0000313" key="2">
    <source>
        <dbReference type="EMBL" id="POM73660.1"/>
    </source>
</evidence>
<organism evidence="2 3">
    <name type="scientific">Phytophthora palmivora</name>
    <dbReference type="NCBI Taxonomy" id="4796"/>
    <lineage>
        <taxon>Eukaryota</taxon>
        <taxon>Sar</taxon>
        <taxon>Stramenopiles</taxon>
        <taxon>Oomycota</taxon>
        <taxon>Peronosporomycetes</taxon>
        <taxon>Peronosporales</taxon>
        <taxon>Peronosporaceae</taxon>
        <taxon>Phytophthora</taxon>
    </lineage>
</organism>
<feature type="compositionally biased region" description="Basic and acidic residues" evidence="1">
    <location>
        <begin position="35"/>
        <end position="83"/>
    </location>
</feature>
<proteinExistence type="predicted"/>
<feature type="region of interest" description="Disordered" evidence="1">
    <location>
        <begin position="1"/>
        <end position="85"/>
    </location>
</feature>
<keyword evidence="2" id="KW-0347">Helicase</keyword>
<evidence type="ECO:0000313" key="3">
    <source>
        <dbReference type="Proteomes" id="UP000237271"/>
    </source>
</evidence>
<sequence>MNASEVEELRESNRVSHNNLRDGLSNEQQQLQKIQDAEAHRDRREGTSTEESQVMRDEDAVARRATRENMTEEENNRRREAERFRRRSRKYQKGLAYYEAFDPSTIPGSCCRKGLVTVRPPREAPTLFGNPRFKQSIRAYNNVFAFTSMGPHVPALSTSTKGGLFVIVWEHYYRPSTDDQCLRKYTLMIRIWKHA</sequence>
<keyword evidence="2" id="KW-0067">ATP-binding</keyword>
<comment type="caution">
    <text evidence="2">The sequence shown here is derived from an EMBL/GenBank/DDBJ whole genome shotgun (WGS) entry which is preliminary data.</text>
</comment>
<keyword evidence="2" id="KW-0547">Nucleotide-binding</keyword>